<organism evidence="1 2">
    <name type="scientific">Marinibactrum halimedae</name>
    <dbReference type="NCBI Taxonomy" id="1444977"/>
    <lineage>
        <taxon>Bacteria</taxon>
        <taxon>Pseudomonadati</taxon>
        <taxon>Pseudomonadota</taxon>
        <taxon>Gammaproteobacteria</taxon>
        <taxon>Cellvibrionales</taxon>
        <taxon>Cellvibrionaceae</taxon>
        <taxon>Marinibactrum</taxon>
    </lineage>
</organism>
<sequence>MYKGFQISAIKQVRGPREKWVAMIDGKMYHKLKSDSETKAVETAVNYIKSGHALADIENKELSLVDGLDNMSDRAFNANYNLVMDDLSRLRWMREKLKRAFPPLLPIVDDQEFLEAC</sequence>
<proteinExistence type="predicted"/>
<protein>
    <submittedName>
        <fullName evidence="1">Uncharacterized protein</fullName>
    </submittedName>
</protein>
<gene>
    <name evidence="1" type="ORF">GCM10007877_34890</name>
</gene>
<keyword evidence="2" id="KW-1185">Reference proteome</keyword>
<dbReference type="AlphaFoldDB" id="A0AA37WNQ2"/>
<reference evidence="1 2" key="1">
    <citation type="journal article" date="2014" name="Int. J. Syst. Evol. Microbiol.">
        <title>Complete genome sequence of Corynebacterium casei LMG S-19264T (=DSM 44701T), isolated from a smear-ripened cheese.</title>
        <authorList>
            <consortium name="US DOE Joint Genome Institute (JGI-PGF)"/>
            <person name="Walter F."/>
            <person name="Albersmeier A."/>
            <person name="Kalinowski J."/>
            <person name="Ruckert C."/>
        </authorList>
    </citation>
    <scope>NUCLEOTIDE SEQUENCE [LARGE SCALE GENOMIC DNA]</scope>
    <source>
        <strain evidence="1 2">NBRC 110095</strain>
    </source>
</reference>
<dbReference type="Proteomes" id="UP001156870">
    <property type="component" value="Unassembled WGS sequence"/>
</dbReference>
<accession>A0AA37WNQ2</accession>
<evidence type="ECO:0000313" key="2">
    <source>
        <dbReference type="Proteomes" id="UP001156870"/>
    </source>
</evidence>
<evidence type="ECO:0000313" key="1">
    <source>
        <dbReference type="EMBL" id="GLS27770.1"/>
    </source>
</evidence>
<dbReference type="EMBL" id="BSPD01000087">
    <property type="protein sequence ID" value="GLS27770.1"/>
    <property type="molecule type" value="Genomic_DNA"/>
</dbReference>
<name>A0AA37WNQ2_9GAMM</name>
<comment type="caution">
    <text evidence="1">The sequence shown here is derived from an EMBL/GenBank/DDBJ whole genome shotgun (WGS) entry which is preliminary data.</text>
</comment>